<comment type="similarity">
    <text evidence="1 2">Belongs to the nucleosome assembly protein (NAP) family.</text>
</comment>
<evidence type="ECO:0000256" key="2">
    <source>
        <dbReference type="RuleBase" id="RU003876"/>
    </source>
</evidence>
<dbReference type="PANTHER" id="PTHR11875">
    <property type="entry name" value="TESTIS-SPECIFIC Y-ENCODED PROTEIN"/>
    <property type="match status" value="1"/>
</dbReference>
<protein>
    <submittedName>
        <fullName evidence="4 5">Uncharacterized protein</fullName>
    </submittedName>
</protein>
<dbReference type="CTD" id="20199920"/>
<dbReference type="GO" id="GO:0005634">
    <property type="term" value="C:nucleus"/>
    <property type="evidence" value="ECO:0000318"/>
    <property type="project" value="GO_Central"/>
</dbReference>
<dbReference type="GO" id="GO:0006334">
    <property type="term" value="P:nucleosome assembly"/>
    <property type="evidence" value="ECO:0000318"/>
    <property type="project" value="GO_Central"/>
</dbReference>
<organism evidence="5 6">
    <name type="scientific">Helobdella robusta</name>
    <name type="common">Californian leech</name>
    <dbReference type="NCBI Taxonomy" id="6412"/>
    <lineage>
        <taxon>Eukaryota</taxon>
        <taxon>Metazoa</taxon>
        <taxon>Spiralia</taxon>
        <taxon>Lophotrochozoa</taxon>
        <taxon>Annelida</taxon>
        <taxon>Clitellata</taxon>
        <taxon>Hirudinea</taxon>
        <taxon>Rhynchobdellida</taxon>
        <taxon>Glossiphoniidae</taxon>
        <taxon>Helobdella</taxon>
    </lineage>
</organism>
<dbReference type="GO" id="GO:0042393">
    <property type="term" value="F:histone binding"/>
    <property type="evidence" value="ECO:0000318"/>
    <property type="project" value="GO_Central"/>
</dbReference>
<feature type="compositionally biased region" description="Basic and acidic residues" evidence="3">
    <location>
        <begin position="293"/>
        <end position="307"/>
    </location>
</feature>
<name>T1ETM0_HELRO</name>
<dbReference type="Gene3D" id="1.20.5.1500">
    <property type="match status" value="1"/>
</dbReference>
<gene>
    <name evidence="5" type="primary">20199920</name>
    <name evidence="4" type="ORF">HELRODRAFT_163056</name>
</gene>
<dbReference type="InParanoid" id="T1ETM0"/>
<dbReference type="EMBL" id="AMQM01001284">
    <property type="status" value="NOT_ANNOTATED_CDS"/>
    <property type="molecule type" value="Genomic_DNA"/>
</dbReference>
<dbReference type="OrthoDB" id="27325at2759"/>
<dbReference type="Pfam" id="PF00956">
    <property type="entry name" value="NAP"/>
    <property type="match status" value="1"/>
</dbReference>
<dbReference type="eggNOG" id="KOG1507">
    <property type="taxonomic scope" value="Eukaryota"/>
</dbReference>
<dbReference type="Gene3D" id="3.30.1120.90">
    <property type="entry name" value="Nucleosome assembly protein"/>
    <property type="match status" value="1"/>
</dbReference>
<dbReference type="RefSeq" id="XP_009025292.1">
    <property type="nucleotide sequence ID" value="XM_009027044.1"/>
</dbReference>
<dbReference type="AlphaFoldDB" id="T1ETM0"/>
<feature type="region of interest" description="Disordered" evidence="3">
    <location>
        <begin position="271"/>
        <end position="327"/>
    </location>
</feature>
<dbReference type="STRING" id="6412.T1ETM0"/>
<dbReference type="KEGG" id="hro:HELRODRAFT_163056"/>
<dbReference type="HOGENOM" id="CLU_038841_3_1_1"/>
<accession>T1ETM0</accession>
<evidence type="ECO:0000256" key="3">
    <source>
        <dbReference type="SAM" id="MobiDB-lite"/>
    </source>
</evidence>
<feature type="compositionally biased region" description="Acidic residues" evidence="3">
    <location>
        <begin position="271"/>
        <end position="282"/>
    </location>
</feature>
<proteinExistence type="inferred from homology"/>
<sequence>MAGRLEALIQLQKKINEYEVDFDLKRTLLENKFESVIKSLYEQRAKIISEDYTDNANNNAHSAWNANKSANTQTKDEIQGFWYEAFMNSKYVEAIIQETDRDALMYLTNVNAYTDISQLKHDRQYSFRLDFHFAPNPYFHNHVLTKTYFVSVKTDKDNPLHYNGPKIYKSVGCDIKWKTGMDLTVITSNKKNSSSVLQSGLYYQGALKKWYEKKGLATFFNFFNFPEIPENAVFDDEDASVLDDDFQLGWHIKDELIPQALFYYLGDISDDESDEESDEDTEGSSADSAESDEVIKDDDGIVEEHDRIKIKKPVLSTTRSDKKSRNV</sequence>
<reference evidence="5" key="3">
    <citation type="submission" date="2015-06" db="UniProtKB">
        <authorList>
            <consortium name="EnsemblMetazoa"/>
        </authorList>
    </citation>
    <scope>IDENTIFICATION</scope>
</reference>
<dbReference type="InterPro" id="IPR002164">
    <property type="entry name" value="NAP_family"/>
</dbReference>
<evidence type="ECO:0000313" key="5">
    <source>
        <dbReference type="EnsemblMetazoa" id="HelroP163056"/>
    </source>
</evidence>
<keyword evidence="6" id="KW-1185">Reference proteome</keyword>
<evidence type="ECO:0000313" key="6">
    <source>
        <dbReference type="Proteomes" id="UP000015101"/>
    </source>
</evidence>
<reference evidence="6" key="1">
    <citation type="submission" date="2012-12" db="EMBL/GenBank/DDBJ databases">
        <authorList>
            <person name="Hellsten U."/>
            <person name="Grimwood J."/>
            <person name="Chapman J.A."/>
            <person name="Shapiro H."/>
            <person name="Aerts A."/>
            <person name="Otillar R.P."/>
            <person name="Terry A.Y."/>
            <person name="Boore J.L."/>
            <person name="Simakov O."/>
            <person name="Marletaz F."/>
            <person name="Cho S.-J."/>
            <person name="Edsinger-Gonzales E."/>
            <person name="Havlak P."/>
            <person name="Kuo D.-H."/>
            <person name="Larsson T."/>
            <person name="Lv J."/>
            <person name="Arendt D."/>
            <person name="Savage R."/>
            <person name="Osoegawa K."/>
            <person name="de Jong P."/>
            <person name="Lindberg D.R."/>
            <person name="Seaver E.C."/>
            <person name="Weisblat D.A."/>
            <person name="Putnam N.H."/>
            <person name="Grigoriev I.V."/>
            <person name="Rokhsar D.S."/>
        </authorList>
    </citation>
    <scope>NUCLEOTIDE SEQUENCE</scope>
</reference>
<dbReference type="EMBL" id="KB097495">
    <property type="protein sequence ID" value="ESN96030.1"/>
    <property type="molecule type" value="Genomic_DNA"/>
</dbReference>
<dbReference type="InterPro" id="IPR037231">
    <property type="entry name" value="NAP-like_sf"/>
</dbReference>
<evidence type="ECO:0000313" key="4">
    <source>
        <dbReference type="EMBL" id="ESN96030.1"/>
    </source>
</evidence>
<evidence type="ECO:0000256" key="1">
    <source>
        <dbReference type="ARBA" id="ARBA00009947"/>
    </source>
</evidence>
<dbReference type="EnsemblMetazoa" id="HelroT163056">
    <property type="protein sequence ID" value="HelroP163056"/>
    <property type="gene ID" value="HelroG163056"/>
</dbReference>
<dbReference type="SUPFAM" id="SSF143113">
    <property type="entry name" value="NAP-like"/>
    <property type="match status" value="1"/>
</dbReference>
<reference evidence="4 6" key="2">
    <citation type="journal article" date="2013" name="Nature">
        <title>Insights into bilaterian evolution from three spiralian genomes.</title>
        <authorList>
            <person name="Simakov O."/>
            <person name="Marletaz F."/>
            <person name="Cho S.J."/>
            <person name="Edsinger-Gonzales E."/>
            <person name="Havlak P."/>
            <person name="Hellsten U."/>
            <person name="Kuo D.H."/>
            <person name="Larsson T."/>
            <person name="Lv J."/>
            <person name="Arendt D."/>
            <person name="Savage R."/>
            <person name="Osoegawa K."/>
            <person name="de Jong P."/>
            <person name="Grimwood J."/>
            <person name="Chapman J.A."/>
            <person name="Shapiro H."/>
            <person name="Aerts A."/>
            <person name="Otillar R.P."/>
            <person name="Terry A.Y."/>
            <person name="Boore J.L."/>
            <person name="Grigoriev I.V."/>
            <person name="Lindberg D.R."/>
            <person name="Seaver E.C."/>
            <person name="Weisblat D.A."/>
            <person name="Putnam N.H."/>
            <person name="Rokhsar D.S."/>
        </authorList>
    </citation>
    <scope>NUCLEOTIDE SEQUENCE</scope>
</reference>
<dbReference type="GeneID" id="20199920"/>
<dbReference type="GO" id="GO:0003682">
    <property type="term" value="F:chromatin binding"/>
    <property type="evidence" value="ECO:0000318"/>
    <property type="project" value="GO_Central"/>
</dbReference>
<dbReference type="GO" id="GO:0000785">
    <property type="term" value="C:chromatin"/>
    <property type="evidence" value="ECO:0000318"/>
    <property type="project" value="GO_Central"/>
</dbReference>
<dbReference type="Proteomes" id="UP000015101">
    <property type="component" value="Unassembled WGS sequence"/>
</dbReference>